<gene>
    <name evidence="2" type="ORF">CNQ34_09335</name>
</gene>
<sequence length="66" mass="7553">MGAETYTPSFPRTRESSNRKTTGIYRKNRNPRPSFPRTRESSNRKTTGIYRKKQKPPTVIPANAGI</sequence>
<dbReference type="AlphaFoldDB" id="A0AB36RSN3"/>
<dbReference type="EMBL" id="NTLY01000002">
    <property type="protein sequence ID" value="PBJ88021.1"/>
    <property type="molecule type" value="Genomic_DNA"/>
</dbReference>
<reference evidence="2 3" key="1">
    <citation type="journal article" date="2017" name="Clin. Infect. Dis.">
        <title>Increased Risk for Meningococcal Disease among Men who have Sex with Men in the United States, 2012-2015.</title>
        <authorList>
            <person name="Folaranmi T.A."/>
            <person name="Kretz C.B."/>
            <person name="Kamiya H."/>
            <person name="MacNeil J.R."/>
            <person name="Whaley M.J."/>
            <person name="Blain A."/>
            <person name="Antwi M."/>
            <person name="Dorsinville M."/>
            <person name="Pacilli M."/>
            <person name="Smith S."/>
            <person name="Civen R."/>
            <person name="Ngo V."/>
            <person name="Winter K."/>
            <person name="Harriman K."/>
            <person name="Wang X."/>
            <person name="Bowen V.B."/>
            <person name="Patel M."/>
            <person name="Martin S."/>
            <person name="Misegades L."/>
            <person name="Meyer S.A."/>
        </authorList>
    </citation>
    <scope>NUCLEOTIDE SEQUENCE [LARGE SCALE GENOMIC DNA]</scope>
    <source>
        <strain evidence="2 3">M26503</strain>
    </source>
</reference>
<protein>
    <recommendedName>
        <fullName evidence="4">Pilus assembly protein PilS</fullName>
    </recommendedName>
</protein>
<dbReference type="Proteomes" id="UP000217930">
    <property type="component" value="Unassembled WGS sequence"/>
</dbReference>
<organism evidence="2 3">
    <name type="scientific">Neisseria meningitidis</name>
    <dbReference type="NCBI Taxonomy" id="487"/>
    <lineage>
        <taxon>Bacteria</taxon>
        <taxon>Pseudomonadati</taxon>
        <taxon>Pseudomonadota</taxon>
        <taxon>Betaproteobacteria</taxon>
        <taxon>Neisseriales</taxon>
        <taxon>Neisseriaceae</taxon>
        <taxon>Neisseria</taxon>
    </lineage>
</organism>
<proteinExistence type="predicted"/>
<evidence type="ECO:0000313" key="3">
    <source>
        <dbReference type="Proteomes" id="UP000217930"/>
    </source>
</evidence>
<evidence type="ECO:0000256" key="1">
    <source>
        <dbReference type="SAM" id="MobiDB-lite"/>
    </source>
</evidence>
<evidence type="ECO:0008006" key="4">
    <source>
        <dbReference type="Google" id="ProtNLM"/>
    </source>
</evidence>
<name>A0AB36RSN3_NEIME</name>
<evidence type="ECO:0000313" key="2">
    <source>
        <dbReference type="EMBL" id="PBJ88021.1"/>
    </source>
</evidence>
<comment type="caution">
    <text evidence="2">The sequence shown here is derived from an EMBL/GenBank/DDBJ whole genome shotgun (WGS) entry which is preliminary data.</text>
</comment>
<feature type="compositionally biased region" description="Polar residues" evidence="1">
    <location>
        <begin position="1"/>
        <end position="10"/>
    </location>
</feature>
<feature type="region of interest" description="Disordered" evidence="1">
    <location>
        <begin position="1"/>
        <end position="66"/>
    </location>
</feature>
<accession>A0AB36RSN3</accession>